<evidence type="ECO:0000313" key="3">
    <source>
        <dbReference type="Proteomes" id="UP001528823"/>
    </source>
</evidence>
<dbReference type="PROSITE" id="PS50801">
    <property type="entry name" value="STAS"/>
    <property type="match status" value="1"/>
</dbReference>
<dbReference type="SUPFAM" id="SSF52091">
    <property type="entry name" value="SpoIIaa-like"/>
    <property type="match status" value="1"/>
</dbReference>
<sequence>MGQVFRVSEKHSFYLVKLHFDLDYKTSSPLMLRLNRLLTDLNKDLVIDLSTVSYIDSAGLRVLLCLCKLVRGQGRLAFLMGLNSQPYGLIKLTKMAQHFHLIESVEQYYDICSALR</sequence>
<gene>
    <name evidence="2" type="ORF">ORQ98_06980</name>
</gene>
<dbReference type="Pfam" id="PF01740">
    <property type="entry name" value="STAS"/>
    <property type="match status" value="1"/>
</dbReference>
<dbReference type="InterPro" id="IPR002645">
    <property type="entry name" value="STAS_dom"/>
</dbReference>
<dbReference type="RefSeq" id="WP_274688069.1">
    <property type="nucleotide sequence ID" value="NZ_JAPMOU010000006.1"/>
</dbReference>
<organism evidence="2 3">
    <name type="scientific">Spartinivicinus poritis</name>
    <dbReference type="NCBI Taxonomy" id="2994640"/>
    <lineage>
        <taxon>Bacteria</taxon>
        <taxon>Pseudomonadati</taxon>
        <taxon>Pseudomonadota</taxon>
        <taxon>Gammaproteobacteria</taxon>
        <taxon>Oceanospirillales</taxon>
        <taxon>Zooshikellaceae</taxon>
        <taxon>Spartinivicinus</taxon>
    </lineage>
</organism>
<reference evidence="2 3" key="1">
    <citation type="submission" date="2022-11" db="EMBL/GenBank/DDBJ databases">
        <title>Spartinivicinus poritis sp. nov., isolated from scleractinian coral Porites lutea.</title>
        <authorList>
            <person name="Zhang G."/>
            <person name="Cai L."/>
            <person name="Wei Q."/>
        </authorList>
    </citation>
    <scope>NUCLEOTIDE SEQUENCE [LARGE SCALE GENOMIC DNA]</scope>
    <source>
        <strain evidence="2 3">A2-2</strain>
    </source>
</reference>
<evidence type="ECO:0000259" key="1">
    <source>
        <dbReference type="PROSITE" id="PS50801"/>
    </source>
</evidence>
<comment type="caution">
    <text evidence="2">The sequence shown here is derived from an EMBL/GenBank/DDBJ whole genome shotgun (WGS) entry which is preliminary data.</text>
</comment>
<dbReference type="Proteomes" id="UP001528823">
    <property type="component" value="Unassembled WGS sequence"/>
</dbReference>
<dbReference type="Gene3D" id="3.30.750.24">
    <property type="entry name" value="STAS domain"/>
    <property type="match status" value="1"/>
</dbReference>
<dbReference type="EMBL" id="JAPMOU010000006">
    <property type="protein sequence ID" value="MDE1461708.1"/>
    <property type="molecule type" value="Genomic_DNA"/>
</dbReference>
<feature type="domain" description="STAS" evidence="1">
    <location>
        <begin position="3"/>
        <end position="116"/>
    </location>
</feature>
<name>A0ABT5U5R9_9GAMM</name>
<protein>
    <submittedName>
        <fullName evidence="2">STAS domain-containing protein</fullName>
    </submittedName>
</protein>
<dbReference type="InterPro" id="IPR036513">
    <property type="entry name" value="STAS_dom_sf"/>
</dbReference>
<keyword evidence="3" id="KW-1185">Reference proteome</keyword>
<accession>A0ABT5U5R9</accession>
<proteinExistence type="predicted"/>
<dbReference type="PANTHER" id="PTHR33495">
    <property type="entry name" value="ANTI-SIGMA FACTOR ANTAGONIST TM_1081-RELATED-RELATED"/>
    <property type="match status" value="1"/>
</dbReference>
<dbReference type="CDD" id="cd07043">
    <property type="entry name" value="STAS_anti-anti-sigma_factors"/>
    <property type="match status" value="1"/>
</dbReference>
<evidence type="ECO:0000313" key="2">
    <source>
        <dbReference type="EMBL" id="MDE1461708.1"/>
    </source>
</evidence>